<evidence type="ECO:0000256" key="1">
    <source>
        <dbReference type="ARBA" id="ARBA00004496"/>
    </source>
</evidence>
<feature type="site" description="Enhances dephosphorylation of CheY-P" evidence="11">
    <location>
        <position position="189"/>
    </location>
</feature>
<evidence type="ECO:0000256" key="12">
    <source>
        <dbReference type="SAM" id="MobiDB-lite"/>
    </source>
</evidence>
<keyword evidence="6 10" id="KW-0283">Flagellar rotation</keyword>
<comment type="similarity">
    <text evidence="2 10">Belongs to the CheZ family.</text>
</comment>
<comment type="function">
    <text evidence="10">Plays an important role in bacterial chemotaxis signal transduction pathway by accelerating the dephosphorylation of phosphorylated CheY (CheY-P).</text>
</comment>
<protein>
    <recommendedName>
        <fullName evidence="3 10">Protein phosphatase CheZ</fullName>
        <ecNumber evidence="10">3.1.3.-</ecNumber>
    </recommendedName>
    <alternativeName>
        <fullName evidence="9 10">Chemotaxis protein CheZ</fullName>
    </alternativeName>
</protein>
<evidence type="ECO:0000313" key="13">
    <source>
        <dbReference type="EMBL" id="SHK38939.1"/>
    </source>
</evidence>
<keyword evidence="14" id="KW-1185">Reference proteome</keyword>
<name>A0A1M6S2Q2_9GAMM</name>
<evidence type="ECO:0000256" key="7">
    <source>
        <dbReference type="ARBA" id="ARBA00022801"/>
    </source>
</evidence>
<evidence type="ECO:0000256" key="2">
    <source>
        <dbReference type="ARBA" id="ARBA00005908"/>
    </source>
</evidence>
<keyword evidence="7 10" id="KW-0378">Hydrolase</keyword>
<keyword evidence="4 10" id="KW-0963">Cytoplasm</keyword>
<evidence type="ECO:0000256" key="4">
    <source>
        <dbReference type="ARBA" id="ARBA00022490"/>
    </source>
</evidence>
<dbReference type="STRING" id="564117.SAMN05216369_1807"/>
<dbReference type="GO" id="GO:0005737">
    <property type="term" value="C:cytoplasm"/>
    <property type="evidence" value="ECO:0007669"/>
    <property type="project" value="UniProtKB-SubCell"/>
</dbReference>
<dbReference type="PANTHER" id="PTHR43693">
    <property type="entry name" value="PROTEIN PHOSPHATASE CHEZ"/>
    <property type="match status" value="1"/>
</dbReference>
<reference evidence="14" key="1">
    <citation type="submission" date="2016-11" db="EMBL/GenBank/DDBJ databases">
        <authorList>
            <person name="Varghese N."/>
            <person name="Submissions S."/>
        </authorList>
    </citation>
    <scope>NUCLEOTIDE SEQUENCE [LARGE SCALE GENOMIC DNA]</scope>
    <source>
        <strain evidence="14">CGMCC 1.10835</strain>
    </source>
</reference>
<dbReference type="GO" id="GO:0004721">
    <property type="term" value="F:phosphoprotein phosphatase activity"/>
    <property type="evidence" value="ECO:0007669"/>
    <property type="project" value="UniProtKB-KW"/>
</dbReference>
<dbReference type="InterPro" id="IPR007439">
    <property type="entry name" value="Chemotax_Pase_CheZ"/>
</dbReference>
<dbReference type="Proteomes" id="UP000184497">
    <property type="component" value="Unassembled WGS sequence"/>
</dbReference>
<dbReference type="SUPFAM" id="SSF75708">
    <property type="entry name" value="Chemotaxis phosphatase CheZ"/>
    <property type="match status" value="1"/>
</dbReference>
<dbReference type="EC" id="3.1.3.-" evidence="10"/>
<proteinExistence type="inferred from homology"/>
<comment type="subcellular location">
    <subcellularLocation>
        <location evidence="1 10">Cytoplasm</location>
    </subcellularLocation>
</comment>
<evidence type="ECO:0000256" key="6">
    <source>
        <dbReference type="ARBA" id="ARBA00022779"/>
    </source>
</evidence>
<evidence type="ECO:0000256" key="3">
    <source>
        <dbReference type="ARBA" id="ARBA00018484"/>
    </source>
</evidence>
<dbReference type="PIRSF" id="PIRSF002884">
    <property type="entry name" value="CheZ"/>
    <property type="match status" value="1"/>
</dbReference>
<evidence type="ECO:0000256" key="5">
    <source>
        <dbReference type="ARBA" id="ARBA00022500"/>
    </source>
</evidence>
<dbReference type="InterPro" id="IPR050992">
    <property type="entry name" value="CheZ_family_phosphatases"/>
</dbReference>
<sequence length="264" mass="29878">MGRMSDNEQIHQGLEPEVTEKLRHQAAELSQCVEGGDYVRAMALINELGEVRDQSLYREVGRLTRTLHESIRNFQIDPRSAEQKEVLSMMTDASDRLAYVVQMTGQAANRTMDLVEESMPVAHAMRAEASTLRDEWQRLRRREMQPSEFRELYGRIDNFFLSLTQDADTIYSSLSEILLAQDFQDLTGQVIQRVTTLVKDVEEQMLSLVVMASHVDQLTGTVHQIDGQEVSAEQGVGPQMKAEEREDVVSGQNDVDDLLSSLGF</sequence>
<evidence type="ECO:0000256" key="9">
    <source>
        <dbReference type="ARBA" id="ARBA00029599"/>
    </source>
</evidence>
<dbReference type="PANTHER" id="PTHR43693:SF1">
    <property type="entry name" value="PROTEIN PHOSPHATASE CHEZ"/>
    <property type="match status" value="1"/>
</dbReference>
<organism evidence="13 14">
    <name type="scientific">Marinobacter antarcticus</name>
    <dbReference type="NCBI Taxonomy" id="564117"/>
    <lineage>
        <taxon>Bacteria</taxon>
        <taxon>Pseudomonadati</taxon>
        <taxon>Pseudomonadota</taxon>
        <taxon>Gammaproteobacteria</taxon>
        <taxon>Pseudomonadales</taxon>
        <taxon>Marinobacteraceae</taxon>
        <taxon>Marinobacter</taxon>
    </lineage>
</organism>
<dbReference type="GO" id="GO:0009288">
    <property type="term" value="C:bacterial-type flagellum"/>
    <property type="evidence" value="ECO:0007669"/>
    <property type="project" value="InterPro"/>
</dbReference>
<dbReference type="GO" id="GO:0097588">
    <property type="term" value="P:archaeal or bacterial-type flagellum-dependent cell motility"/>
    <property type="evidence" value="ECO:0007669"/>
    <property type="project" value="UniProtKB-KW"/>
</dbReference>
<dbReference type="Pfam" id="PF04344">
    <property type="entry name" value="CheZ"/>
    <property type="match status" value="1"/>
</dbReference>
<dbReference type="EMBL" id="FRAQ01000001">
    <property type="protein sequence ID" value="SHK38939.1"/>
    <property type="molecule type" value="Genomic_DNA"/>
</dbReference>
<evidence type="ECO:0000256" key="11">
    <source>
        <dbReference type="PIRSR" id="PIRSR002884-1"/>
    </source>
</evidence>
<dbReference type="GO" id="GO:0006935">
    <property type="term" value="P:chemotaxis"/>
    <property type="evidence" value="ECO:0007669"/>
    <property type="project" value="UniProtKB-KW"/>
</dbReference>
<evidence type="ECO:0000313" key="14">
    <source>
        <dbReference type="Proteomes" id="UP000184497"/>
    </source>
</evidence>
<comment type="subunit">
    <text evidence="10">Homodimer.</text>
</comment>
<accession>A0A1M6S2Q2</accession>
<gene>
    <name evidence="13" type="ORF">SAMN05216369_1807</name>
</gene>
<dbReference type="AlphaFoldDB" id="A0A1M6S2Q2"/>
<keyword evidence="8 10" id="KW-0904">Protein phosphatase</keyword>
<dbReference type="GO" id="GO:0050920">
    <property type="term" value="P:regulation of chemotaxis"/>
    <property type="evidence" value="ECO:0007669"/>
    <property type="project" value="InterPro"/>
</dbReference>
<evidence type="ECO:0000256" key="10">
    <source>
        <dbReference type="PIRNR" id="PIRNR002884"/>
    </source>
</evidence>
<evidence type="ECO:0000256" key="8">
    <source>
        <dbReference type="ARBA" id="ARBA00022912"/>
    </source>
</evidence>
<feature type="region of interest" description="Disordered" evidence="12">
    <location>
        <begin position="230"/>
        <end position="251"/>
    </location>
</feature>
<dbReference type="Gene3D" id="1.10.287.500">
    <property type="entry name" value="Helix hairpin bin"/>
    <property type="match status" value="1"/>
</dbReference>
<keyword evidence="5 10" id="KW-0145">Chemotaxis</keyword>